<feature type="transmembrane region" description="Helical" evidence="2">
    <location>
        <begin position="162"/>
        <end position="184"/>
    </location>
</feature>
<keyword evidence="2" id="KW-1133">Transmembrane helix</keyword>
<feature type="transmembrane region" description="Helical" evidence="2">
    <location>
        <begin position="190"/>
        <end position="212"/>
    </location>
</feature>
<keyword evidence="2" id="KW-0472">Membrane</keyword>
<gene>
    <name evidence="3" type="ORF">DRO04_01190</name>
</gene>
<protein>
    <submittedName>
        <fullName evidence="3">Uncharacterized protein</fullName>
    </submittedName>
</protein>
<name>A0A497JID0_9ARCH</name>
<keyword evidence="2" id="KW-0812">Transmembrane</keyword>
<feature type="coiled-coil region" evidence="1">
    <location>
        <begin position="57"/>
        <end position="154"/>
    </location>
</feature>
<evidence type="ECO:0000313" key="3">
    <source>
        <dbReference type="EMBL" id="RLG70753.1"/>
    </source>
</evidence>
<evidence type="ECO:0000256" key="2">
    <source>
        <dbReference type="SAM" id="Phobius"/>
    </source>
</evidence>
<dbReference type="Proteomes" id="UP000278031">
    <property type="component" value="Unassembled WGS sequence"/>
</dbReference>
<proteinExistence type="predicted"/>
<sequence length="215" mass="24234">MEQENLLQLVKKMKNKGASKEEIIQTLKGFNIEAKDAEKLLLLAEGDTYSLLKGEISKIVNEELERSKAELKKFIEEEAKKQTEGLGKAIAKQVKVDIEEHEKRLLKKSSEFEGKISDTVAKVTELSDRVRIKLNDLAEQVASVRMDLDELKISGISVRNRLISILLILFGLAFIALDLYRFVIYLNATMSIDAVITTVIYAFIGLSLMFLATQL</sequence>
<dbReference type="AlphaFoldDB" id="A0A497JID0"/>
<organism evidence="3 4">
    <name type="scientific">Candidatus Iainarchaeum sp</name>
    <dbReference type="NCBI Taxonomy" id="3101447"/>
    <lineage>
        <taxon>Archaea</taxon>
        <taxon>Candidatus Iainarchaeota</taxon>
        <taxon>Candidatus Iainarchaeia</taxon>
        <taxon>Candidatus Iainarchaeales</taxon>
        <taxon>Candidatus Iainarchaeaceae</taxon>
        <taxon>Candidatus Iainarchaeum</taxon>
    </lineage>
</organism>
<dbReference type="EMBL" id="QMWP01000034">
    <property type="protein sequence ID" value="RLG70753.1"/>
    <property type="molecule type" value="Genomic_DNA"/>
</dbReference>
<evidence type="ECO:0000256" key="1">
    <source>
        <dbReference type="SAM" id="Coils"/>
    </source>
</evidence>
<accession>A0A497JID0</accession>
<reference evidence="3 4" key="1">
    <citation type="submission" date="2018-06" db="EMBL/GenBank/DDBJ databases">
        <title>Extensive metabolic versatility and redundancy in microbially diverse, dynamic hydrothermal sediments.</title>
        <authorList>
            <person name="Dombrowski N."/>
            <person name="Teske A."/>
            <person name="Baker B.J."/>
        </authorList>
    </citation>
    <scope>NUCLEOTIDE SEQUENCE [LARGE SCALE GENOMIC DNA]</scope>
    <source>
        <strain evidence="3">B51_G17</strain>
    </source>
</reference>
<keyword evidence="1" id="KW-0175">Coiled coil</keyword>
<comment type="caution">
    <text evidence="3">The sequence shown here is derived from an EMBL/GenBank/DDBJ whole genome shotgun (WGS) entry which is preliminary data.</text>
</comment>
<evidence type="ECO:0000313" key="4">
    <source>
        <dbReference type="Proteomes" id="UP000278031"/>
    </source>
</evidence>